<dbReference type="PANTHER" id="PTHR36692:SF3">
    <property type="entry name" value="PROTEIN SNAKESKIN"/>
    <property type="match status" value="1"/>
</dbReference>
<reference evidence="2" key="1">
    <citation type="submission" date="2021-06" db="EMBL/GenBank/DDBJ databases">
        <authorList>
            <person name="Hodson N. C."/>
            <person name="Mongue J. A."/>
            <person name="Jaron S. K."/>
        </authorList>
    </citation>
    <scope>NUCLEOTIDE SEQUENCE</scope>
</reference>
<comment type="caution">
    <text evidence="2">The sequence shown here is derived from an EMBL/GenBank/DDBJ whole genome shotgun (WGS) entry which is preliminary data.</text>
</comment>
<feature type="transmembrane region" description="Helical" evidence="1">
    <location>
        <begin position="7"/>
        <end position="28"/>
    </location>
</feature>
<dbReference type="EMBL" id="CAJVCH010249959">
    <property type="protein sequence ID" value="CAG7733506.1"/>
    <property type="molecule type" value="Genomic_DNA"/>
</dbReference>
<keyword evidence="1" id="KW-0472">Membrane</keyword>
<dbReference type="GO" id="GO:0005886">
    <property type="term" value="C:plasma membrane"/>
    <property type="evidence" value="ECO:0007669"/>
    <property type="project" value="TreeGrafter"/>
</dbReference>
<sequence length="153" mass="17271">MAMKYHAVKAITFLKLILNIIIIILYKHGDEGYFLGASFNKSRDAETLAAGIYVGFLIYNLINIISNFFDQESVRASVSEILWNAVGFILWLIAAGVVIHFWLRFIPANHYLNRNPKAKGIAMGSLTIVNSCLYLGEGILAFMNYRKSNAEKY</sequence>
<accession>A0A8J2PDU3</accession>
<evidence type="ECO:0000256" key="1">
    <source>
        <dbReference type="SAM" id="Phobius"/>
    </source>
</evidence>
<feature type="transmembrane region" description="Helical" evidence="1">
    <location>
        <begin position="81"/>
        <end position="103"/>
    </location>
</feature>
<dbReference type="GO" id="GO:0019991">
    <property type="term" value="P:septate junction assembly"/>
    <property type="evidence" value="ECO:0007669"/>
    <property type="project" value="InterPro"/>
</dbReference>
<feature type="transmembrane region" description="Helical" evidence="1">
    <location>
        <begin position="123"/>
        <end position="143"/>
    </location>
</feature>
<evidence type="ECO:0000313" key="2">
    <source>
        <dbReference type="EMBL" id="CAG7733506.1"/>
    </source>
</evidence>
<keyword evidence="3" id="KW-1185">Reference proteome</keyword>
<keyword evidence="1" id="KW-0812">Transmembrane</keyword>
<protein>
    <recommendedName>
        <fullName evidence="4">MARVEL domain-containing protein</fullName>
    </recommendedName>
</protein>
<feature type="transmembrane region" description="Helical" evidence="1">
    <location>
        <begin position="48"/>
        <end position="69"/>
    </location>
</feature>
<dbReference type="PANTHER" id="PTHR36692">
    <property type="entry name" value="PROTEIN SNAKESKIN"/>
    <property type="match status" value="1"/>
</dbReference>
<proteinExistence type="predicted"/>
<dbReference type="OrthoDB" id="6592556at2759"/>
<evidence type="ECO:0008006" key="4">
    <source>
        <dbReference type="Google" id="ProtNLM"/>
    </source>
</evidence>
<evidence type="ECO:0000313" key="3">
    <source>
        <dbReference type="Proteomes" id="UP000708208"/>
    </source>
</evidence>
<organism evidence="2 3">
    <name type="scientific">Allacma fusca</name>
    <dbReference type="NCBI Taxonomy" id="39272"/>
    <lineage>
        <taxon>Eukaryota</taxon>
        <taxon>Metazoa</taxon>
        <taxon>Ecdysozoa</taxon>
        <taxon>Arthropoda</taxon>
        <taxon>Hexapoda</taxon>
        <taxon>Collembola</taxon>
        <taxon>Symphypleona</taxon>
        <taxon>Sminthuridae</taxon>
        <taxon>Allacma</taxon>
    </lineage>
</organism>
<dbReference type="AlphaFoldDB" id="A0A8J2PDU3"/>
<gene>
    <name evidence="2" type="ORF">AFUS01_LOCUS21947</name>
</gene>
<dbReference type="Proteomes" id="UP000708208">
    <property type="component" value="Unassembled WGS sequence"/>
</dbReference>
<dbReference type="InterPro" id="IPR038976">
    <property type="entry name" value="Ssk"/>
</dbReference>
<keyword evidence="1" id="KW-1133">Transmembrane helix</keyword>
<name>A0A8J2PDU3_9HEXA</name>